<comment type="caution">
    <text evidence="4">The sequence shown here is derived from an EMBL/GenBank/DDBJ whole genome shotgun (WGS) entry which is preliminary data.</text>
</comment>
<evidence type="ECO:0000259" key="3">
    <source>
        <dbReference type="Pfam" id="PF24016"/>
    </source>
</evidence>
<evidence type="ECO:0000256" key="2">
    <source>
        <dbReference type="SAM" id="Phobius"/>
    </source>
</evidence>
<evidence type="ECO:0000313" key="4">
    <source>
        <dbReference type="EMBL" id="KAJ7672069.1"/>
    </source>
</evidence>
<sequence length="503" mass="52972">MITPHNAPKSPPKASTPLLNGGAAAPPYAPTTYAVYPSPYAQKRVGQGQSAVRRMCLAILAAVGLWFLASALLGSGNIFGGSRFNSDRTDDYPLPPDVDLEDCVGWGDTEKSSPAVGYPYSAQVSLDVSLPSETETLLFLSKGALSAGNLKITTSSELTDARVDITAHYHTTAVRDAAKVCFITRKEGESGVGIFTPAHWWSRKRTDRLYFDVELLLPRGSASSSPLYINGLTTDVNNFSHDLDNLKDIIDFGNIFLGGSNGKIHAKALGAATATLQTSNGGVSVEHLVALKAGVQTSNGLVSIDYLVAQNAAVRSSNARIHGNYHVSDSLSLITSNGAIQASVNINGSETSNSLIMHTTNSHIDAVVDLDTTSGTGGIFLVKAETSNGRLTTRIASAPLDAVLTLNARTSNTQASVELPATYEGSLALSTSSTASAAIRRVDSHEQDPACAPHADCKGRTRAVETHVVRKGGVEGAVYWEKKNARRGSVTLQSSNGAVTIYV</sequence>
<evidence type="ECO:0000256" key="1">
    <source>
        <dbReference type="SAM" id="MobiDB-lite"/>
    </source>
</evidence>
<keyword evidence="2" id="KW-1133">Transmembrane helix</keyword>
<keyword evidence="2" id="KW-0812">Transmembrane</keyword>
<gene>
    <name evidence="4" type="ORF">B0H17DRAFT_1084332</name>
</gene>
<proteinExistence type="predicted"/>
<feature type="domain" description="DUF7330" evidence="3">
    <location>
        <begin position="314"/>
        <end position="434"/>
    </location>
</feature>
<keyword evidence="5" id="KW-1185">Reference proteome</keyword>
<name>A0AAD7GAC7_MYCRO</name>
<dbReference type="AlphaFoldDB" id="A0AAD7GAC7"/>
<protein>
    <recommendedName>
        <fullName evidence="3">DUF7330 domain-containing protein</fullName>
    </recommendedName>
</protein>
<dbReference type="Pfam" id="PF24016">
    <property type="entry name" value="DUF7330"/>
    <property type="match status" value="1"/>
</dbReference>
<feature type="transmembrane region" description="Helical" evidence="2">
    <location>
        <begin position="57"/>
        <end position="79"/>
    </location>
</feature>
<keyword evidence="2" id="KW-0472">Membrane</keyword>
<dbReference type="EMBL" id="JARKIE010000168">
    <property type="protein sequence ID" value="KAJ7672069.1"/>
    <property type="molecule type" value="Genomic_DNA"/>
</dbReference>
<evidence type="ECO:0000313" key="5">
    <source>
        <dbReference type="Proteomes" id="UP001221757"/>
    </source>
</evidence>
<dbReference type="InterPro" id="IPR055754">
    <property type="entry name" value="DUF7330"/>
</dbReference>
<reference evidence="4" key="1">
    <citation type="submission" date="2023-03" db="EMBL/GenBank/DDBJ databases">
        <title>Massive genome expansion in bonnet fungi (Mycena s.s.) driven by repeated elements and novel gene families across ecological guilds.</title>
        <authorList>
            <consortium name="Lawrence Berkeley National Laboratory"/>
            <person name="Harder C.B."/>
            <person name="Miyauchi S."/>
            <person name="Viragh M."/>
            <person name="Kuo A."/>
            <person name="Thoen E."/>
            <person name="Andreopoulos B."/>
            <person name="Lu D."/>
            <person name="Skrede I."/>
            <person name="Drula E."/>
            <person name="Henrissat B."/>
            <person name="Morin E."/>
            <person name="Kohler A."/>
            <person name="Barry K."/>
            <person name="LaButti K."/>
            <person name="Morin E."/>
            <person name="Salamov A."/>
            <person name="Lipzen A."/>
            <person name="Mereny Z."/>
            <person name="Hegedus B."/>
            <person name="Baldrian P."/>
            <person name="Stursova M."/>
            <person name="Weitz H."/>
            <person name="Taylor A."/>
            <person name="Grigoriev I.V."/>
            <person name="Nagy L.G."/>
            <person name="Martin F."/>
            <person name="Kauserud H."/>
        </authorList>
    </citation>
    <scope>NUCLEOTIDE SEQUENCE</scope>
    <source>
        <strain evidence="4">CBHHK067</strain>
    </source>
</reference>
<feature type="region of interest" description="Disordered" evidence="1">
    <location>
        <begin position="1"/>
        <end position="21"/>
    </location>
</feature>
<accession>A0AAD7GAC7</accession>
<dbReference type="Proteomes" id="UP001221757">
    <property type="component" value="Unassembled WGS sequence"/>
</dbReference>
<organism evidence="4 5">
    <name type="scientific">Mycena rosella</name>
    <name type="common">Pink bonnet</name>
    <name type="synonym">Agaricus rosellus</name>
    <dbReference type="NCBI Taxonomy" id="1033263"/>
    <lineage>
        <taxon>Eukaryota</taxon>
        <taxon>Fungi</taxon>
        <taxon>Dikarya</taxon>
        <taxon>Basidiomycota</taxon>
        <taxon>Agaricomycotina</taxon>
        <taxon>Agaricomycetes</taxon>
        <taxon>Agaricomycetidae</taxon>
        <taxon>Agaricales</taxon>
        <taxon>Marasmiineae</taxon>
        <taxon>Mycenaceae</taxon>
        <taxon>Mycena</taxon>
    </lineage>
</organism>